<reference evidence="3 4" key="1">
    <citation type="journal article" date="2022" name="Allergy">
        <title>Genome assembly and annotation of Periplaneta americana reveal a comprehensive cockroach allergen profile.</title>
        <authorList>
            <person name="Wang L."/>
            <person name="Xiong Q."/>
            <person name="Saelim N."/>
            <person name="Wang L."/>
            <person name="Nong W."/>
            <person name="Wan A.T."/>
            <person name="Shi M."/>
            <person name="Liu X."/>
            <person name="Cao Q."/>
            <person name="Hui J.H.L."/>
            <person name="Sookrung N."/>
            <person name="Leung T.F."/>
            <person name="Tungtrongchitr A."/>
            <person name="Tsui S.K.W."/>
        </authorList>
    </citation>
    <scope>NUCLEOTIDE SEQUENCE [LARGE SCALE GENOMIC DNA]</scope>
    <source>
        <strain evidence="3">PWHHKU_190912</strain>
    </source>
</reference>
<keyword evidence="4" id="KW-1185">Reference proteome</keyword>
<dbReference type="Proteomes" id="UP001148838">
    <property type="component" value="Unassembled WGS sequence"/>
</dbReference>
<evidence type="ECO:0000259" key="2">
    <source>
        <dbReference type="Pfam" id="PF00078"/>
    </source>
</evidence>
<organism evidence="3 4">
    <name type="scientific">Periplaneta americana</name>
    <name type="common">American cockroach</name>
    <name type="synonym">Blatta americana</name>
    <dbReference type="NCBI Taxonomy" id="6978"/>
    <lineage>
        <taxon>Eukaryota</taxon>
        <taxon>Metazoa</taxon>
        <taxon>Ecdysozoa</taxon>
        <taxon>Arthropoda</taxon>
        <taxon>Hexapoda</taxon>
        <taxon>Insecta</taxon>
        <taxon>Pterygota</taxon>
        <taxon>Neoptera</taxon>
        <taxon>Polyneoptera</taxon>
        <taxon>Dictyoptera</taxon>
        <taxon>Blattodea</taxon>
        <taxon>Blattoidea</taxon>
        <taxon>Blattidae</taxon>
        <taxon>Blattinae</taxon>
        <taxon>Periplaneta</taxon>
    </lineage>
</organism>
<evidence type="ECO:0000313" key="3">
    <source>
        <dbReference type="EMBL" id="KAJ4444915.1"/>
    </source>
</evidence>
<evidence type="ECO:0000313" key="4">
    <source>
        <dbReference type="Proteomes" id="UP001148838"/>
    </source>
</evidence>
<dbReference type="PANTHER" id="PTHR47027:SF20">
    <property type="entry name" value="REVERSE TRANSCRIPTASE-LIKE PROTEIN WITH RNA-DIRECTED DNA POLYMERASE DOMAIN"/>
    <property type="match status" value="1"/>
</dbReference>
<sequence length="267" mass="30147">MGGVIVGGRRIKCIRFADDMTLLVEEETILRDMLLELNDSCPECAHPLSDLKKHQNIQENKCIQHDGILLVSCAISLEVACNLNQFSEGETIERFMIKAKYAIREVQDNTEGLELNGLHQLLVYADDMNMLGENPQAIRENTEILFEANKAIGLEVNPEKTKYMIMSCGQNIVRNRNIKIGDLSFEEVKKFRYLGATVTNINGTREEIKRRINTLNSVSHPLQIPQSEHSGSSSSSGSEIGDFEKSLPLARQPLELFVLFLNPMYEF</sequence>
<comment type="caution">
    <text evidence="3">The sequence shown here is derived from an EMBL/GenBank/DDBJ whole genome shotgun (WGS) entry which is preliminary data.</text>
</comment>
<evidence type="ECO:0000256" key="1">
    <source>
        <dbReference type="SAM" id="MobiDB-lite"/>
    </source>
</evidence>
<gene>
    <name evidence="3" type="ORF">ANN_06714</name>
</gene>
<dbReference type="PANTHER" id="PTHR47027">
    <property type="entry name" value="REVERSE TRANSCRIPTASE DOMAIN-CONTAINING PROTEIN"/>
    <property type="match status" value="1"/>
</dbReference>
<protein>
    <recommendedName>
        <fullName evidence="2">Reverse transcriptase domain-containing protein</fullName>
    </recommendedName>
</protein>
<feature type="compositionally biased region" description="Polar residues" evidence="1">
    <location>
        <begin position="219"/>
        <end position="229"/>
    </location>
</feature>
<dbReference type="EMBL" id="JAJSOF020000011">
    <property type="protein sequence ID" value="KAJ4444915.1"/>
    <property type="molecule type" value="Genomic_DNA"/>
</dbReference>
<dbReference type="InterPro" id="IPR000477">
    <property type="entry name" value="RT_dom"/>
</dbReference>
<accession>A0ABQ8TGU5</accession>
<feature type="region of interest" description="Disordered" evidence="1">
    <location>
        <begin position="219"/>
        <end position="240"/>
    </location>
</feature>
<dbReference type="Pfam" id="PF00078">
    <property type="entry name" value="RVT_1"/>
    <property type="match status" value="1"/>
</dbReference>
<dbReference type="InterPro" id="IPR043502">
    <property type="entry name" value="DNA/RNA_pol_sf"/>
</dbReference>
<proteinExistence type="predicted"/>
<name>A0ABQ8TGU5_PERAM</name>
<dbReference type="SUPFAM" id="SSF56672">
    <property type="entry name" value="DNA/RNA polymerases"/>
    <property type="match status" value="1"/>
</dbReference>
<feature type="domain" description="Reverse transcriptase" evidence="2">
    <location>
        <begin position="110"/>
        <end position="197"/>
    </location>
</feature>